<evidence type="ECO:0000313" key="2">
    <source>
        <dbReference type="Proteomes" id="UP001623852"/>
    </source>
</evidence>
<dbReference type="Proteomes" id="UP001623852">
    <property type="component" value="Chromosome"/>
</dbReference>
<dbReference type="EMBL" id="CP150845">
    <property type="protein sequence ID" value="WYZ19508.1"/>
    <property type="molecule type" value="Genomic_DNA"/>
</dbReference>
<dbReference type="RefSeq" id="WP_406844109.1">
    <property type="nucleotide sequence ID" value="NZ_CP150845.1"/>
</dbReference>
<protein>
    <recommendedName>
        <fullName evidence="3">Lipocalin-like domain-containing protein</fullName>
    </recommendedName>
</protein>
<evidence type="ECO:0000313" key="1">
    <source>
        <dbReference type="EMBL" id="WYZ19508.1"/>
    </source>
</evidence>
<evidence type="ECO:0008006" key="3">
    <source>
        <dbReference type="Google" id="ProtNLM"/>
    </source>
</evidence>
<organism evidence="1 2">
    <name type="scientific">Flavobacterium soyae</name>
    <dbReference type="NCBI Taxonomy" id="2903098"/>
    <lineage>
        <taxon>Bacteria</taxon>
        <taxon>Pseudomonadati</taxon>
        <taxon>Bacteroidota</taxon>
        <taxon>Flavobacteriia</taxon>
        <taxon>Flavobacteriales</taxon>
        <taxon>Flavobacteriaceae</taxon>
        <taxon>Flavobacterium</taxon>
    </lineage>
</organism>
<proteinExistence type="predicted"/>
<sequence>MKKYLLFLIFSLLISCNNDDNSSANNRLEGKWSWIKTSGGFGGPGYPEASSQKIVIEISNTTIKTYANGTLIKDQKYFIRTKESIFGGNKKMIVIDKGSSITQETYIDRSYEIKGKKLFLAEECLDCSTSEYDRIK</sequence>
<name>A0ABZ2UDE4_9FLAO</name>
<accession>A0ABZ2UDE4</accession>
<dbReference type="PROSITE" id="PS51257">
    <property type="entry name" value="PROKAR_LIPOPROTEIN"/>
    <property type="match status" value="1"/>
</dbReference>
<reference evidence="1 2" key="1">
    <citation type="submission" date="2024-03" db="EMBL/GenBank/DDBJ databases">
        <title>Flavobacterium soyae.</title>
        <authorList>
            <person name="Zheng W."/>
        </authorList>
    </citation>
    <scope>NUCLEOTIDE SEQUENCE [LARGE SCALE GENOMIC DNA]</scope>
    <source>
        <strain evidence="1 2">55</strain>
    </source>
</reference>
<gene>
    <name evidence="1" type="ORF">AABD74_20360</name>
</gene>
<keyword evidence="2" id="KW-1185">Reference proteome</keyword>